<dbReference type="EMBL" id="JAATHJ010000020">
    <property type="protein sequence ID" value="NJP38355.1"/>
    <property type="molecule type" value="Genomic_DNA"/>
</dbReference>
<proteinExistence type="predicted"/>
<keyword evidence="2" id="KW-1185">Reference proteome</keyword>
<accession>A0A969PRS7</accession>
<dbReference type="RefSeq" id="WP_168007752.1">
    <property type="nucleotide sequence ID" value="NZ_JAATHJ010000020.1"/>
</dbReference>
<organism evidence="1 2">
    <name type="scientific">Alkalicoccus luteus</name>
    <dbReference type="NCBI Taxonomy" id="1237094"/>
    <lineage>
        <taxon>Bacteria</taxon>
        <taxon>Bacillati</taxon>
        <taxon>Bacillota</taxon>
        <taxon>Bacilli</taxon>
        <taxon>Bacillales</taxon>
        <taxon>Bacillaceae</taxon>
        <taxon>Alkalicoccus</taxon>
    </lineage>
</organism>
<reference evidence="1 2" key="1">
    <citation type="submission" date="2020-03" db="EMBL/GenBank/DDBJ databases">
        <title>Assessment of the enzymatic potential of alkaline-tolerant lipase obtained from Bacillus luteus H11 (technogenic soil) for the bioremediation of saline soils contaminated with petroleum substances.</title>
        <authorList>
            <person name="Kalwasinska A."/>
        </authorList>
    </citation>
    <scope>NUCLEOTIDE SEQUENCE [LARGE SCALE GENOMIC DNA]</scope>
    <source>
        <strain evidence="1 2">H11</strain>
    </source>
</reference>
<sequence>MYWLYTYVWQLHLNGVSITAIGAGLSLPICLPGDGSSELEGKFFLNAASLCKV</sequence>
<evidence type="ECO:0000313" key="2">
    <source>
        <dbReference type="Proteomes" id="UP000752012"/>
    </source>
</evidence>
<evidence type="ECO:0000313" key="1">
    <source>
        <dbReference type="EMBL" id="NJP38355.1"/>
    </source>
</evidence>
<name>A0A969PRS7_9BACI</name>
<protein>
    <submittedName>
        <fullName evidence="1">Uncharacterized protein</fullName>
    </submittedName>
</protein>
<gene>
    <name evidence="1" type="ORF">HCN83_12235</name>
</gene>
<dbReference type="Proteomes" id="UP000752012">
    <property type="component" value="Unassembled WGS sequence"/>
</dbReference>
<dbReference type="AlphaFoldDB" id="A0A969PRS7"/>
<comment type="caution">
    <text evidence="1">The sequence shown here is derived from an EMBL/GenBank/DDBJ whole genome shotgun (WGS) entry which is preliminary data.</text>
</comment>